<protein>
    <submittedName>
        <fullName evidence="1">Uncharacterized protein</fullName>
    </submittedName>
</protein>
<proteinExistence type="predicted"/>
<organism evidence="1">
    <name type="scientific">viral metagenome</name>
    <dbReference type="NCBI Taxonomy" id="1070528"/>
    <lineage>
        <taxon>unclassified sequences</taxon>
        <taxon>metagenomes</taxon>
        <taxon>organismal metagenomes</taxon>
    </lineage>
</organism>
<name>A0A6C0KUU2_9ZZZZ</name>
<accession>A0A6C0KUU2</accession>
<evidence type="ECO:0000313" key="1">
    <source>
        <dbReference type="EMBL" id="QHU20108.1"/>
    </source>
</evidence>
<reference evidence="1" key="1">
    <citation type="journal article" date="2020" name="Nature">
        <title>Giant virus diversity and host interactions through global metagenomics.</title>
        <authorList>
            <person name="Schulz F."/>
            <person name="Roux S."/>
            <person name="Paez-Espino D."/>
            <person name="Jungbluth S."/>
            <person name="Walsh D.A."/>
            <person name="Denef V.J."/>
            <person name="McMahon K.D."/>
            <person name="Konstantinidis K.T."/>
            <person name="Eloe-Fadrosh E.A."/>
            <person name="Kyrpides N.C."/>
            <person name="Woyke T."/>
        </authorList>
    </citation>
    <scope>NUCLEOTIDE SEQUENCE</scope>
    <source>
        <strain evidence="1">GVMAG-S-3300013014-136</strain>
    </source>
</reference>
<sequence>MFKKIIFQNKIFISHGDMKTVYLAGIEPATTAS</sequence>
<dbReference type="EMBL" id="MN740962">
    <property type="protein sequence ID" value="QHU20108.1"/>
    <property type="molecule type" value="Genomic_DNA"/>
</dbReference>
<dbReference type="AlphaFoldDB" id="A0A6C0KUU2"/>